<protein>
    <submittedName>
        <fullName evidence="3">Uncharacterized protein</fullName>
    </submittedName>
</protein>
<keyword evidence="2" id="KW-0732">Signal</keyword>
<evidence type="ECO:0000256" key="2">
    <source>
        <dbReference type="SAM" id="SignalP"/>
    </source>
</evidence>
<feature type="non-terminal residue" evidence="3">
    <location>
        <position position="1"/>
    </location>
</feature>
<dbReference type="EMBL" id="JARYMX010000001">
    <property type="protein sequence ID" value="KAJ9567655.1"/>
    <property type="molecule type" value="Genomic_DNA"/>
</dbReference>
<feature type="transmembrane region" description="Helical" evidence="1">
    <location>
        <begin position="117"/>
        <end position="136"/>
    </location>
</feature>
<evidence type="ECO:0000313" key="3">
    <source>
        <dbReference type="EMBL" id="KAJ9567655.1"/>
    </source>
</evidence>
<sequence>MYIAGAVAVLLLLAVALLCEYELYAVYVTTGSTAPQWYSPSGFFFGVSAIALAIDMLFICIMVFNGNGLDVDEYVQNAYKFAYSDLKSFQLRVYLNHQIQVTYILDSLEGKVSHLGLLYLGSLLVFLAYSILYGLTTNESNWLGVITSAAVIVLVFFFDTIEFDFLDWNMGACLYRFELLQSRVIALFVAGTSRVFLICL</sequence>
<feature type="transmembrane region" description="Helical" evidence="1">
    <location>
        <begin position="142"/>
        <end position="161"/>
    </location>
</feature>
<feature type="chain" id="PRO_5041443696" evidence="2">
    <location>
        <begin position="26"/>
        <end position="200"/>
    </location>
</feature>
<dbReference type="Proteomes" id="UP001172457">
    <property type="component" value="Chromosome 1"/>
</dbReference>
<gene>
    <name evidence="3" type="ORF">OSB04_003621</name>
</gene>
<name>A0AA38U6W9_9ASTR</name>
<evidence type="ECO:0000256" key="1">
    <source>
        <dbReference type="SAM" id="Phobius"/>
    </source>
</evidence>
<keyword evidence="1" id="KW-1133">Transmembrane helix</keyword>
<feature type="transmembrane region" description="Helical" evidence="1">
    <location>
        <begin position="42"/>
        <end position="64"/>
    </location>
</feature>
<evidence type="ECO:0000313" key="4">
    <source>
        <dbReference type="Proteomes" id="UP001172457"/>
    </source>
</evidence>
<dbReference type="AlphaFoldDB" id="A0AA38U6W9"/>
<proteinExistence type="predicted"/>
<feature type="signal peptide" evidence="2">
    <location>
        <begin position="1"/>
        <end position="25"/>
    </location>
</feature>
<accession>A0AA38U6W9</accession>
<keyword evidence="4" id="KW-1185">Reference proteome</keyword>
<organism evidence="3 4">
    <name type="scientific">Centaurea solstitialis</name>
    <name type="common">yellow star-thistle</name>
    <dbReference type="NCBI Taxonomy" id="347529"/>
    <lineage>
        <taxon>Eukaryota</taxon>
        <taxon>Viridiplantae</taxon>
        <taxon>Streptophyta</taxon>
        <taxon>Embryophyta</taxon>
        <taxon>Tracheophyta</taxon>
        <taxon>Spermatophyta</taxon>
        <taxon>Magnoliopsida</taxon>
        <taxon>eudicotyledons</taxon>
        <taxon>Gunneridae</taxon>
        <taxon>Pentapetalae</taxon>
        <taxon>asterids</taxon>
        <taxon>campanulids</taxon>
        <taxon>Asterales</taxon>
        <taxon>Asteraceae</taxon>
        <taxon>Carduoideae</taxon>
        <taxon>Cardueae</taxon>
        <taxon>Centaureinae</taxon>
        <taxon>Centaurea</taxon>
    </lineage>
</organism>
<comment type="caution">
    <text evidence="3">The sequence shown here is derived from an EMBL/GenBank/DDBJ whole genome shotgun (WGS) entry which is preliminary data.</text>
</comment>
<keyword evidence="1" id="KW-0812">Transmembrane</keyword>
<reference evidence="3" key="1">
    <citation type="submission" date="2023-03" db="EMBL/GenBank/DDBJ databases">
        <title>Chromosome-scale reference genome and RAD-based genetic map of yellow starthistle (Centaurea solstitialis) reveal putative structural variation and QTLs associated with invader traits.</title>
        <authorList>
            <person name="Reatini B."/>
            <person name="Cang F.A."/>
            <person name="Jiang Q."/>
            <person name="Mckibben M.T.W."/>
            <person name="Barker M.S."/>
            <person name="Rieseberg L.H."/>
            <person name="Dlugosch K.M."/>
        </authorList>
    </citation>
    <scope>NUCLEOTIDE SEQUENCE</scope>
    <source>
        <strain evidence="3">CAN-66</strain>
        <tissue evidence="3">Leaf</tissue>
    </source>
</reference>
<keyword evidence="1" id="KW-0472">Membrane</keyword>